<dbReference type="PANTHER" id="PTHR44196">
    <property type="entry name" value="DEHYDROGENASE/REDUCTASE SDR FAMILY MEMBER 7B"/>
    <property type="match status" value="1"/>
</dbReference>
<keyword evidence="2" id="KW-0560">Oxidoreductase</keyword>
<feature type="domain" description="Ketoreductase" evidence="3">
    <location>
        <begin position="7"/>
        <end position="184"/>
    </location>
</feature>
<dbReference type="InterPro" id="IPR036291">
    <property type="entry name" value="NAD(P)-bd_dom_sf"/>
</dbReference>
<dbReference type="PROSITE" id="PS00061">
    <property type="entry name" value="ADH_SHORT"/>
    <property type="match status" value="1"/>
</dbReference>
<proteinExistence type="inferred from homology"/>
<dbReference type="AlphaFoldDB" id="A0A6B2NUD1"/>
<sequence>MKDWTGKRYWLVGASEGLGAALAQQMSAAGAHLVLSARGRDRLERLAARLPGPAEVLPVDIADDGSVAAAARALGEIDGVVLLAGVYWPMRAQDWDSARGVTMADVNFTGYLRVLGAVVPGMVDRDRGHIVITGSLAGFGGLPGAIGYAASKAGTMALAECLHADLHRTGVEVQLVNPGFIRTRLTDLNTFAMPMLMEPEEAARAMFRHMNSRRFATSFPAPFAWLFRFGRFLPQWLYVRLFA</sequence>
<dbReference type="GO" id="GO:0016020">
    <property type="term" value="C:membrane"/>
    <property type="evidence" value="ECO:0007669"/>
    <property type="project" value="TreeGrafter"/>
</dbReference>
<organism evidence="4">
    <name type="scientific">Ruegeria sp. PrR005</name>
    <dbReference type="NCBI Taxonomy" id="2706882"/>
    <lineage>
        <taxon>Bacteria</taxon>
        <taxon>Pseudomonadati</taxon>
        <taxon>Pseudomonadota</taxon>
        <taxon>Alphaproteobacteria</taxon>
        <taxon>Rhodobacterales</taxon>
        <taxon>Roseobacteraceae</taxon>
        <taxon>Ruegeria</taxon>
    </lineage>
</organism>
<accession>A0A6B2NUD1</accession>
<dbReference type="SMART" id="SM00822">
    <property type="entry name" value="PKS_KR"/>
    <property type="match status" value="1"/>
</dbReference>
<dbReference type="Pfam" id="PF00106">
    <property type="entry name" value="adh_short"/>
    <property type="match status" value="1"/>
</dbReference>
<dbReference type="InterPro" id="IPR002347">
    <property type="entry name" value="SDR_fam"/>
</dbReference>
<evidence type="ECO:0000256" key="1">
    <source>
        <dbReference type="ARBA" id="ARBA00006484"/>
    </source>
</evidence>
<dbReference type="PRINTS" id="PR00081">
    <property type="entry name" value="GDHRDH"/>
</dbReference>
<evidence type="ECO:0000256" key="2">
    <source>
        <dbReference type="ARBA" id="ARBA00023002"/>
    </source>
</evidence>
<dbReference type="EMBL" id="JAAGOX010000022">
    <property type="protein sequence ID" value="NDW46217.1"/>
    <property type="molecule type" value="Genomic_DNA"/>
</dbReference>
<dbReference type="InterPro" id="IPR057326">
    <property type="entry name" value="KR_dom"/>
</dbReference>
<dbReference type="PANTHER" id="PTHR44196:SF1">
    <property type="entry name" value="DEHYDROGENASE_REDUCTASE SDR FAMILY MEMBER 7B"/>
    <property type="match status" value="1"/>
</dbReference>
<comment type="caution">
    <text evidence="4">The sequence shown here is derived from an EMBL/GenBank/DDBJ whole genome shotgun (WGS) entry which is preliminary data.</text>
</comment>
<protein>
    <submittedName>
        <fullName evidence="4">SDR family NAD(P)-dependent oxidoreductase</fullName>
    </submittedName>
</protein>
<dbReference type="Gene3D" id="3.40.50.720">
    <property type="entry name" value="NAD(P)-binding Rossmann-like Domain"/>
    <property type="match status" value="1"/>
</dbReference>
<evidence type="ECO:0000313" key="4">
    <source>
        <dbReference type="EMBL" id="NDW46217.1"/>
    </source>
</evidence>
<dbReference type="GO" id="GO:0016491">
    <property type="term" value="F:oxidoreductase activity"/>
    <property type="evidence" value="ECO:0007669"/>
    <property type="project" value="UniProtKB-KW"/>
</dbReference>
<dbReference type="RefSeq" id="WP_164131075.1">
    <property type="nucleotide sequence ID" value="NZ_JAAGOX010000022.1"/>
</dbReference>
<name>A0A6B2NUD1_9RHOB</name>
<dbReference type="InterPro" id="IPR020904">
    <property type="entry name" value="Sc_DH/Rdtase_CS"/>
</dbReference>
<evidence type="ECO:0000259" key="3">
    <source>
        <dbReference type="SMART" id="SM00822"/>
    </source>
</evidence>
<reference evidence="4" key="1">
    <citation type="submission" date="2020-02" db="EMBL/GenBank/DDBJ databases">
        <title>Delineation of the pyrene-degrading pathway in Roseobacter clade bacteria by genomic analysis.</title>
        <authorList>
            <person name="Zhou H."/>
            <person name="Wang H."/>
        </authorList>
    </citation>
    <scope>NUCLEOTIDE SEQUENCE</scope>
    <source>
        <strain evidence="4">PrR005</strain>
    </source>
</reference>
<dbReference type="SUPFAM" id="SSF51735">
    <property type="entry name" value="NAD(P)-binding Rossmann-fold domains"/>
    <property type="match status" value="1"/>
</dbReference>
<gene>
    <name evidence="4" type="ORF">G0P99_14710</name>
</gene>
<comment type="similarity">
    <text evidence="1">Belongs to the short-chain dehydrogenases/reductases (SDR) family.</text>
</comment>